<feature type="transmembrane region" description="Helical" evidence="1">
    <location>
        <begin position="6"/>
        <end position="25"/>
    </location>
</feature>
<accession>A0A1V4IXP3</accession>
<keyword evidence="3" id="KW-1185">Reference proteome</keyword>
<sequence length="84" mass="9256">MDMIGYFLVAILFLYIFFKIFTWPLKIAAKILVNGFIGLVLLILSNFLGSFFGISIGINLVTILIAGFCGIPGVVLLLFVKLIL</sequence>
<evidence type="ECO:0000313" key="2">
    <source>
        <dbReference type="EMBL" id="OPJ64663.1"/>
    </source>
</evidence>
<feature type="transmembrane region" description="Helical" evidence="1">
    <location>
        <begin position="60"/>
        <end position="80"/>
    </location>
</feature>
<dbReference type="RefSeq" id="WP_079421982.1">
    <property type="nucleotide sequence ID" value="NZ_MZGV01000003.1"/>
</dbReference>
<evidence type="ECO:0000256" key="1">
    <source>
        <dbReference type="SAM" id="Phobius"/>
    </source>
</evidence>
<dbReference type="Pfam" id="PF07441">
    <property type="entry name" value="BofA"/>
    <property type="match status" value="1"/>
</dbReference>
<dbReference type="InterPro" id="IPR010001">
    <property type="entry name" value="BofA"/>
</dbReference>
<gene>
    <name evidence="2" type="ORF">CLORY_05330</name>
</gene>
<dbReference type="OrthoDB" id="1699162at2"/>
<dbReference type="EMBL" id="MZGV01000003">
    <property type="protein sequence ID" value="OPJ64663.1"/>
    <property type="molecule type" value="Genomic_DNA"/>
</dbReference>
<organism evidence="2 3">
    <name type="scientific">Clostridium oryzae</name>
    <dbReference type="NCBI Taxonomy" id="1450648"/>
    <lineage>
        <taxon>Bacteria</taxon>
        <taxon>Bacillati</taxon>
        <taxon>Bacillota</taxon>
        <taxon>Clostridia</taxon>
        <taxon>Eubacteriales</taxon>
        <taxon>Clostridiaceae</taxon>
        <taxon>Clostridium</taxon>
    </lineage>
</organism>
<dbReference type="NCBIfam" id="TIGR02862">
    <property type="entry name" value="spore_BofA"/>
    <property type="match status" value="1"/>
</dbReference>
<feature type="transmembrane region" description="Helical" evidence="1">
    <location>
        <begin position="32"/>
        <end position="54"/>
    </location>
</feature>
<proteinExistence type="predicted"/>
<dbReference type="STRING" id="1450648.CLORY_05330"/>
<evidence type="ECO:0000313" key="3">
    <source>
        <dbReference type="Proteomes" id="UP000190080"/>
    </source>
</evidence>
<name>A0A1V4IXP3_9CLOT</name>
<reference evidence="2 3" key="1">
    <citation type="submission" date="2017-03" db="EMBL/GenBank/DDBJ databases">
        <title>Genome sequence of Clostridium oryzae DSM 28571.</title>
        <authorList>
            <person name="Poehlein A."/>
            <person name="Daniel R."/>
        </authorList>
    </citation>
    <scope>NUCLEOTIDE SEQUENCE [LARGE SCALE GENOMIC DNA]</scope>
    <source>
        <strain evidence="2 3">DSM 28571</strain>
    </source>
</reference>
<keyword evidence="1" id="KW-0472">Membrane</keyword>
<keyword evidence="1" id="KW-1133">Transmembrane helix</keyword>
<protein>
    <submittedName>
        <fullName evidence="2">SigmaK-factor processing regulatory protein BofA</fullName>
    </submittedName>
</protein>
<comment type="caution">
    <text evidence="2">The sequence shown here is derived from an EMBL/GenBank/DDBJ whole genome shotgun (WGS) entry which is preliminary data.</text>
</comment>
<dbReference type="Proteomes" id="UP000190080">
    <property type="component" value="Unassembled WGS sequence"/>
</dbReference>
<keyword evidence="1" id="KW-0812">Transmembrane</keyword>
<dbReference type="AlphaFoldDB" id="A0A1V4IXP3"/>